<feature type="domain" description="Methyltransferase type 11" evidence="1">
    <location>
        <begin position="2"/>
        <end position="46"/>
    </location>
</feature>
<evidence type="ECO:0000313" key="3">
    <source>
        <dbReference type="Proteomes" id="UP000770717"/>
    </source>
</evidence>
<dbReference type="PANTHER" id="PTHR44942">
    <property type="entry name" value="METHYLTRANSF_11 DOMAIN-CONTAINING PROTEIN"/>
    <property type="match status" value="1"/>
</dbReference>
<proteinExistence type="predicted"/>
<gene>
    <name evidence="2" type="ORF">GDO78_017645</name>
</gene>
<comment type="caution">
    <text evidence="2">The sequence shown here is derived from an EMBL/GenBank/DDBJ whole genome shotgun (WGS) entry which is preliminary data.</text>
</comment>
<evidence type="ECO:0000259" key="1">
    <source>
        <dbReference type="Pfam" id="PF08241"/>
    </source>
</evidence>
<dbReference type="GO" id="GO:0008757">
    <property type="term" value="F:S-adenosylmethionine-dependent methyltransferase activity"/>
    <property type="evidence" value="ECO:0007669"/>
    <property type="project" value="InterPro"/>
</dbReference>
<name>A0A8J6EB72_ELECQ</name>
<protein>
    <recommendedName>
        <fullName evidence="1">Methyltransferase type 11 domain-containing protein</fullName>
    </recommendedName>
</protein>
<dbReference type="OrthoDB" id="506498at2759"/>
<dbReference type="PANTHER" id="PTHR44942:SF11">
    <property type="entry name" value="METHYLTRANSFERASE DDB_G0268948"/>
    <property type="match status" value="1"/>
</dbReference>
<dbReference type="Pfam" id="PF08241">
    <property type="entry name" value="Methyltransf_11"/>
    <property type="match status" value="1"/>
</dbReference>
<dbReference type="SUPFAM" id="SSF53335">
    <property type="entry name" value="S-adenosyl-L-methionine-dependent methyltransferases"/>
    <property type="match status" value="1"/>
</dbReference>
<dbReference type="Gene3D" id="3.40.50.150">
    <property type="entry name" value="Vaccinia Virus protein VP39"/>
    <property type="match status" value="1"/>
</dbReference>
<dbReference type="Proteomes" id="UP000770717">
    <property type="component" value="Unassembled WGS sequence"/>
</dbReference>
<dbReference type="InterPro" id="IPR051052">
    <property type="entry name" value="Diverse_substrate_MTase"/>
</dbReference>
<dbReference type="InterPro" id="IPR013216">
    <property type="entry name" value="Methyltransf_11"/>
</dbReference>
<evidence type="ECO:0000313" key="2">
    <source>
        <dbReference type="EMBL" id="KAG9465848.1"/>
    </source>
</evidence>
<dbReference type="AlphaFoldDB" id="A0A8J6EB72"/>
<feature type="non-terminal residue" evidence="2">
    <location>
        <position position="179"/>
    </location>
</feature>
<organism evidence="2 3">
    <name type="scientific">Eleutherodactylus coqui</name>
    <name type="common">Puerto Rican coqui</name>
    <dbReference type="NCBI Taxonomy" id="57060"/>
    <lineage>
        <taxon>Eukaryota</taxon>
        <taxon>Metazoa</taxon>
        <taxon>Chordata</taxon>
        <taxon>Craniata</taxon>
        <taxon>Vertebrata</taxon>
        <taxon>Euteleostomi</taxon>
        <taxon>Amphibia</taxon>
        <taxon>Batrachia</taxon>
        <taxon>Anura</taxon>
        <taxon>Neobatrachia</taxon>
        <taxon>Hyloidea</taxon>
        <taxon>Eleutherodactylidae</taxon>
        <taxon>Eleutherodactylinae</taxon>
        <taxon>Eleutherodactylus</taxon>
        <taxon>Eleutherodactylus</taxon>
    </lineage>
</organism>
<dbReference type="EMBL" id="WNTK01002629">
    <property type="protein sequence ID" value="KAG9465848.1"/>
    <property type="molecule type" value="Genomic_DNA"/>
</dbReference>
<dbReference type="InterPro" id="IPR029063">
    <property type="entry name" value="SAM-dependent_MTases_sf"/>
</dbReference>
<sequence>VAPAEKLPIENDSVDLLNAGLAAHFFRVDEFASEAVRVLKKKGCLAVHGLYPACDIEYKDLSHDLTVVMSEVWKILYQHADKSKDHLLCQYESIYEVIPLKDKQLITDIPVKFQMSFPEIIEFIQAVYMFQIFLEKDVKKAEQFLKQIEKRFQDILGENADSVRLNVNVKHYCVLARKD</sequence>
<reference evidence="2" key="1">
    <citation type="thesis" date="2020" institute="ProQuest LLC" country="789 East Eisenhower Parkway, Ann Arbor, MI, USA">
        <title>Comparative Genomics and Chromosome Evolution.</title>
        <authorList>
            <person name="Mudd A.B."/>
        </authorList>
    </citation>
    <scope>NUCLEOTIDE SEQUENCE</scope>
    <source>
        <strain evidence="2">HN-11 Male</strain>
        <tissue evidence="2">Kidney and liver</tissue>
    </source>
</reference>
<keyword evidence="3" id="KW-1185">Reference proteome</keyword>
<accession>A0A8J6EB72</accession>